<organism evidence="2 3">
    <name type="scientific">Streptomyces globisporus</name>
    <dbReference type="NCBI Taxonomy" id="1908"/>
    <lineage>
        <taxon>Bacteria</taxon>
        <taxon>Bacillati</taxon>
        <taxon>Actinomycetota</taxon>
        <taxon>Actinomycetes</taxon>
        <taxon>Kitasatosporales</taxon>
        <taxon>Streptomycetaceae</taxon>
        <taxon>Streptomyces</taxon>
    </lineage>
</organism>
<feature type="compositionally biased region" description="Low complexity" evidence="1">
    <location>
        <begin position="1246"/>
        <end position="1261"/>
    </location>
</feature>
<feature type="region of interest" description="Disordered" evidence="1">
    <location>
        <begin position="2424"/>
        <end position="2453"/>
    </location>
</feature>
<feature type="non-terminal residue" evidence="2">
    <location>
        <position position="1"/>
    </location>
</feature>
<evidence type="ECO:0000313" key="2">
    <source>
        <dbReference type="EMBL" id="ROV64798.1"/>
    </source>
</evidence>
<feature type="compositionally biased region" description="Low complexity" evidence="1">
    <location>
        <begin position="1152"/>
        <end position="1163"/>
    </location>
</feature>
<reference evidence="2 3" key="1">
    <citation type="submission" date="2018-08" db="EMBL/GenBank/DDBJ databases">
        <title>Streptomyces globisporus 1912-4Crt, whole genome shotgun sequence.</title>
        <authorList>
            <person name="Matselyukh B."/>
        </authorList>
    </citation>
    <scope>NUCLEOTIDE SEQUENCE [LARGE SCALE GENOMIC DNA]</scope>
    <source>
        <strain evidence="2 3">1912-4Crt</strain>
    </source>
</reference>
<name>A0A423UR65_STRGL</name>
<evidence type="ECO:0008006" key="4">
    <source>
        <dbReference type="Google" id="ProtNLM"/>
    </source>
</evidence>
<accession>A0A423UR65</accession>
<dbReference type="EMBL" id="QWFA01000254">
    <property type="protein sequence ID" value="ROV64798.1"/>
    <property type="molecule type" value="Genomic_DNA"/>
</dbReference>
<comment type="caution">
    <text evidence="2">The sequence shown here is derived from an EMBL/GenBank/DDBJ whole genome shotgun (WGS) entry which is preliminary data.</text>
</comment>
<dbReference type="Proteomes" id="UP000285596">
    <property type="component" value="Unassembled WGS sequence"/>
</dbReference>
<feature type="region of interest" description="Disordered" evidence="1">
    <location>
        <begin position="1"/>
        <end position="28"/>
    </location>
</feature>
<feature type="compositionally biased region" description="Acidic residues" evidence="1">
    <location>
        <begin position="1497"/>
        <end position="1507"/>
    </location>
</feature>
<sequence length="2453" mass="259702">APTPAPRPLSSTEADQLLDGTRPLPRTASSDRQLVNKLLSAPHVVLSTEGGGQRQQLVQDTADRATGTSWHVGAPGTPIRTALRRAMANLGVAGQLGQYLGPFGSRITGLTGAGPFSTHYLKAAVRGELENVRVKSDPKPGSLEATIGNEHRVAGTSGSGSRTTLGIQGAVTPVQQAPGQQALVGAYSTALQYAWGKGRSVSQTLTRGRNTTLSYAGRMYLVVADAAETVAVRDRWTAAMGTVGTRAGGRISSAAGRISDRLGRGLSPRRAAAALQRIRDAVMFHLPMQDAIEAGLAPDGLGTSTPDNLGGGYKLPPFLRRRHFPSHPSGQLDASRVAQQLMGQLERLGVPSHDREQVLQRLSPDFLRSHVHELTTDGMALPVHYRTWSSPHHLPVGGSPGQLRLTLTPVTTTVERLRTGYELEDYRTTARDDVDGRSQDRGADVTLSASERAAGGGVLVANPALQGTAAKQRSSNVTEAVGSTAMPNIATTQAHAEIVTTYTLTATVADASGKPLGPTATAPVGSLNEILPASLLTPAGDGADGVLTEQEVPEPPRAVHVLTADQALPESIARWRTTGRETGGNDPDVLPFDDVIGSGILAVDILGSANVQDALTLATARADGFPGDTDLGKRHTGATLAERVRMARHTPLTGLGTAPAQAQQEATSQVGLTAGFREALGADGSPLPTQSSARLLGQSHTADSRLYAKMHRGGARLLAVENKPRMEAMQRRRTGDALDAGITDNVEGAVSTSPLAGNSNAGVTNPGATVPIGGANDATALRSATDTTLGTHLKVVTDRSMLFAVPVSWLSVAEVDHRVTDSRPMQALGKPRRGPRAVEAETTALVWLREDIARDHGLLDDTTFPDEARTAWDDQAKAAADLATAEKNYYDARAKTRETWLDLSPEEQAALGDDDRATVLPKDVAQSPAVTAWQSARDEVRRRQQHLDAAAKDHHRLHLAAARLTAHHQGSGSVPVKDAPQEYAAPDWRSEAPEPYTVTDATDSSPRTLTSPDGRTVHQVHEVPHDGASFFHALLATVQDRGRLAHLLDAGLADRFTADPGDPAVTREAIDDARNRLAWALGDDSNQDLLDGLALDAADTFTQAELDFAEIDLTAAQQAEFDAFGRLPQTVWPSPEQRVALAVAALSRPFTAGSAAADPDGGDPAPPVRRAGDHGGADVLPALAARVLGVPVTVVTGEGRQQTFLPHGADPATADAASGPVLFAADGFFSAALTPGTTPPITTALPAQPTTSTPSGSTKTTPEPPAHRSHAGPPWLPPADADGPRYRLDRDGLLTAPDGATYTQGAPAGRGNGFFAALSTALRHAAEQPGRDPRAAARLRTRAGASPAQLMRLNGLPGERVERDALFSPPPPVDQKRVPALSQDALDGRLRRHLANAPWGPDADRAVAEWAAKATGATLTLIEENGTAHTYAGPSVDAPVLRLRRRGGDFVPLLLRTLAPKASSPGSPGLPGEEEAYELSTLSGTEPQPHDSTGSDSDSDSDGEEDTPIWADPEWLTAVFGPQWNRAPRARLQETSEALYALVEEAAGGRPTRAGLADLIRHVLHLPDRARVSNQDVLDLGALALEASSDDLATAEDFSVYFVDRQVETRRDALAEETLLRTAERTPAGRDFTGVDRGLPAPDSYLAERSGRVAGQSAPWRNPYLFVAEAAAGGGVEIVTPWRTFVVRDAEEMARIISYDSRRPGGADIVLALPPAFAAQVANLVAGTTARPVWYPLGPAEVATHPTTGAAHLVVHRRAGETGPDWTTPPPPQEPGLPGARDLSDSDSDDGRDSDSDSGSTSDGDAEFDRLADQLQWERRTDALRARPLITRDYEVIDASGTGVLFTEPGPRTVGEVRAQEEVEGPALVLPHQTPGTVPTADRPPLHISEDRTVALLSAGNDTTGRGRQAYATRAAIERSSARLAAVGAGVRLTADPSARVVLAREDGTPGEPLFRVEPRFLTASGSSEYAFTRDFARMVAGTDAAPLSHLAFRTPDGTVATAAVNGLHGREVTGTHHLAQALTEVADGTRTATDVTPGWAARQAGRDPRFTGGVVGAPTPGEAYGQALRHTQDNALRGPLTRAAARTGVNEYAWAEVGEGYLIQSVSTTNDGGAQLFTHNHAKPGDPVGPHAPYHFAQVVLASEDGSHQITLENETHSRTPIPVDQLDAVVDENLDRYDDDQLNALAQQSEDRAAISRQEGAAPGEIARLEGFARAARALAAVHEAERVRWYFTEDRPEHALAQREVDQARTRARDAVRSAAPVLDDEDQWFFRAYSKRPGESAHAVNAALLSDRSPAVSNPLTTVALHGHALRPDRRTVRFAEQQHTPSADADENLDALALSLARTGLWNHANGLPLPTVTVTGHGNRSRASGQKRAEAVGKALGDRLARLLRTFQAGAPGPHVRLSDFTLTLDAQRVRRATDPDRGRVVTVDIDDHRHASPPASSRPRTG</sequence>
<feature type="compositionally biased region" description="Basic and acidic residues" evidence="1">
    <location>
        <begin position="2424"/>
        <end position="2441"/>
    </location>
</feature>
<feature type="region of interest" description="Disordered" evidence="1">
    <location>
        <begin position="1239"/>
        <end position="1287"/>
    </location>
</feature>
<gene>
    <name evidence="2" type="ORF">D3105_30880</name>
</gene>
<feature type="non-terminal residue" evidence="2">
    <location>
        <position position="2453"/>
    </location>
</feature>
<feature type="region of interest" description="Disordered" evidence="1">
    <location>
        <begin position="1152"/>
        <end position="1176"/>
    </location>
</feature>
<evidence type="ECO:0000313" key="3">
    <source>
        <dbReference type="Proteomes" id="UP000285596"/>
    </source>
</evidence>
<feature type="region of interest" description="Disordered" evidence="1">
    <location>
        <begin position="986"/>
        <end position="1014"/>
    </location>
</feature>
<feature type="region of interest" description="Disordered" evidence="1">
    <location>
        <begin position="1760"/>
        <end position="1808"/>
    </location>
</feature>
<feature type="region of interest" description="Disordered" evidence="1">
    <location>
        <begin position="1459"/>
        <end position="1512"/>
    </location>
</feature>
<evidence type="ECO:0000256" key="1">
    <source>
        <dbReference type="SAM" id="MobiDB-lite"/>
    </source>
</evidence>
<protein>
    <recommendedName>
        <fullName evidence="4">Lonely Cys domain-containing protein</fullName>
    </recommendedName>
</protein>
<feature type="compositionally biased region" description="Polar residues" evidence="1">
    <location>
        <begin position="999"/>
        <end position="1013"/>
    </location>
</feature>
<proteinExistence type="predicted"/>